<dbReference type="InterPro" id="IPR001789">
    <property type="entry name" value="Sig_transdc_resp-reg_receiver"/>
</dbReference>
<accession>A0A3B0RJE9</accession>
<proteinExistence type="predicted"/>
<organism evidence="3">
    <name type="scientific">hydrothermal vent metagenome</name>
    <dbReference type="NCBI Taxonomy" id="652676"/>
    <lineage>
        <taxon>unclassified sequences</taxon>
        <taxon>metagenomes</taxon>
        <taxon>ecological metagenomes</taxon>
    </lineage>
</organism>
<dbReference type="Gene3D" id="3.40.50.2300">
    <property type="match status" value="1"/>
</dbReference>
<dbReference type="Gene3D" id="3.30.70.270">
    <property type="match status" value="1"/>
</dbReference>
<dbReference type="SUPFAM" id="SSF55073">
    <property type="entry name" value="Nucleotide cyclase"/>
    <property type="match status" value="1"/>
</dbReference>
<dbReference type="EMBL" id="UOEA01000069">
    <property type="protein sequence ID" value="VAV84653.1"/>
    <property type="molecule type" value="Genomic_DNA"/>
</dbReference>
<feature type="domain" description="GGDEF" evidence="2">
    <location>
        <begin position="201"/>
        <end position="338"/>
    </location>
</feature>
<dbReference type="AlphaFoldDB" id="A0A3B0RJE9"/>
<dbReference type="SMART" id="SM00448">
    <property type="entry name" value="REC"/>
    <property type="match status" value="1"/>
</dbReference>
<gene>
    <name evidence="3" type="ORF">MNBD_DELTA01-1858</name>
</gene>
<dbReference type="Pfam" id="PF00990">
    <property type="entry name" value="GGDEF"/>
    <property type="match status" value="1"/>
</dbReference>
<name>A0A3B0RJE9_9ZZZZ</name>
<dbReference type="CDD" id="cd01949">
    <property type="entry name" value="GGDEF"/>
    <property type="match status" value="1"/>
</dbReference>
<evidence type="ECO:0000313" key="3">
    <source>
        <dbReference type="EMBL" id="VAV84653.1"/>
    </source>
</evidence>
<dbReference type="PROSITE" id="PS50887">
    <property type="entry name" value="GGDEF"/>
    <property type="match status" value="1"/>
</dbReference>
<feature type="domain" description="Response regulatory" evidence="1">
    <location>
        <begin position="12"/>
        <end position="137"/>
    </location>
</feature>
<dbReference type="InterPro" id="IPR050469">
    <property type="entry name" value="Diguanylate_Cyclase"/>
</dbReference>
<dbReference type="InterPro" id="IPR000160">
    <property type="entry name" value="GGDEF_dom"/>
</dbReference>
<dbReference type="PANTHER" id="PTHR45138:SF9">
    <property type="entry name" value="DIGUANYLATE CYCLASE DGCM-RELATED"/>
    <property type="match status" value="1"/>
</dbReference>
<dbReference type="SUPFAM" id="SSF52172">
    <property type="entry name" value="CheY-like"/>
    <property type="match status" value="1"/>
</dbReference>
<dbReference type="PANTHER" id="PTHR45138">
    <property type="entry name" value="REGULATORY COMPONENTS OF SENSORY TRANSDUCTION SYSTEM"/>
    <property type="match status" value="1"/>
</dbReference>
<sequence length="355" mass="39575">MASTMKSIKAMKILIVDDSEDFRLLLEKMLRKAGYNSLIFTESALEAFDVLGLYNKKTTQRIDIDLILMDKIMPNIDGIEAFSRIKTKQVFNDIPVIMVTVATEIASLRKAFEAGAHDYITKPPNEIELLARIRAALKLKKEVDRRKANSEELKIISLELKAANEKLKSISMTDGLTGISNRRSFDDNFNRAWGTALREGRAVSLVLIDIDNFKLYNDTYGHMAGDDCLKDVAQSINTFVRRHGDIAARYGGEEFIIILNETGLAGAATVAEKMRKAIEGLKIPHRASKTSKYVTISLGVSSIVPTKDSSPEALLETSDKMLYKAKEAGRNRTEVFQEASVIKQDRPADKNPKAL</sequence>
<dbReference type="InterPro" id="IPR029787">
    <property type="entry name" value="Nucleotide_cyclase"/>
</dbReference>
<dbReference type="FunFam" id="3.30.70.270:FF:000001">
    <property type="entry name" value="Diguanylate cyclase domain protein"/>
    <property type="match status" value="1"/>
</dbReference>
<protein>
    <submittedName>
        <fullName evidence="3">Uncharacterized protein</fullName>
    </submittedName>
</protein>
<dbReference type="GO" id="GO:0052621">
    <property type="term" value="F:diguanylate cyclase activity"/>
    <property type="evidence" value="ECO:0007669"/>
    <property type="project" value="TreeGrafter"/>
</dbReference>
<dbReference type="PROSITE" id="PS50110">
    <property type="entry name" value="RESPONSE_REGULATORY"/>
    <property type="match status" value="1"/>
</dbReference>
<reference evidence="3" key="1">
    <citation type="submission" date="2018-06" db="EMBL/GenBank/DDBJ databases">
        <authorList>
            <person name="Zhirakovskaya E."/>
        </authorList>
    </citation>
    <scope>NUCLEOTIDE SEQUENCE</scope>
</reference>
<dbReference type="NCBIfam" id="TIGR00254">
    <property type="entry name" value="GGDEF"/>
    <property type="match status" value="1"/>
</dbReference>
<dbReference type="InterPro" id="IPR011006">
    <property type="entry name" value="CheY-like_superfamily"/>
</dbReference>
<dbReference type="Pfam" id="PF00072">
    <property type="entry name" value="Response_reg"/>
    <property type="match status" value="1"/>
</dbReference>
<dbReference type="GO" id="GO:0043709">
    <property type="term" value="P:cell adhesion involved in single-species biofilm formation"/>
    <property type="evidence" value="ECO:0007669"/>
    <property type="project" value="TreeGrafter"/>
</dbReference>
<dbReference type="GO" id="GO:1902201">
    <property type="term" value="P:negative regulation of bacterial-type flagellum-dependent cell motility"/>
    <property type="evidence" value="ECO:0007669"/>
    <property type="project" value="TreeGrafter"/>
</dbReference>
<dbReference type="InterPro" id="IPR043128">
    <property type="entry name" value="Rev_trsase/Diguanyl_cyclase"/>
</dbReference>
<evidence type="ECO:0000259" key="2">
    <source>
        <dbReference type="PROSITE" id="PS50887"/>
    </source>
</evidence>
<dbReference type="GO" id="GO:0000160">
    <property type="term" value="P:phosphorelay signal transduction system"/>
    <property type="evidence" value="ECO:0007669"/>
    <property type="project" value="InterPro"/>
</dbReference>
<dbReference type="GO" id="GO:0005886">
    <property type="term" value="C:plasma membrane"/>
    <property type="evidence" value="ECO:0007669"/>
    <property type="project" value="TreeGrafter"/>
</dbReference>
<evidence type="ECO:0000259" key="1">
    <source>
        <dbReference type="PROSITE" id="PS50110"/>
    </source>
</evidence>
<dbReference type="SMART" id="SM00267">
    <property type="entry name" value="GGDEF"/>
    <property type="match status" value="1"/>
</dbReference>